<keyword evidence="4" id="KW-0411">Iron-sulfur</keyword>
<evidence type="ECO:0000313" key="6">
    <source>
        <dbReference type="EMBL" id="RWX72955.1"/>
    </source>
</evidence>
<dbReference type="InterPro" id="IPR006638">
    <property type="entry name" value="Elp3/MiaA/NifB-like_rSAM"/>
</dbReference>
<dbReference type="AlphaFoldDB" id="A0A3S3S773"/>
<keyword evidence="2" id="KW-0479">Metal-binding</keyword>
<accession>A0A3S3S773</accession>
<gene>
    <name evidence="6" type="ORF">Metus_0929</name>
</gene>
<dbReference type="InterPro" id="IPR007197">
    <property type="entry name" value="rSAM"/>
</dbReference>
<dbReference type="PROSITE" id="PS51918">
    <property type="entry name" value="RADICAL_SAM"/>
    <property type="match status" value="1"/>
</dbReference>
<dbReference type="EMBL" id="RXGA01000003">
    <property type="protein sequence ID" value="RWX72955.1"/>
    <property type="molecule type" value="Genomic_DNA"/>
</dbReference>
<dbReference type="SMART" id="SM00729">
    <property type="entry name" value="Elp3"/>
    <property type="match status" value="1"/>
</dbReference>
<dbReference type="CDD" id="cd01335">
    <property type="entry name" value="Radical_SAM"/>
    <property type="match status" value="1"/>
</dbReference>
<dbReference type="GO" id="GO:0046872">
    <property type="term" value="F:metal ion binding"/>
    <property type="evidence" value="ECO:0007669"/>
    <property type="project" value="UniProtKB-KW"/>
</dbReference>
<keyword evidence="1" id="KW-0949">S-adenosyl-L-methionine</keyword>
<dbReference type="GO" id="GO:0003824">
    <property type="term" value="F:catalytic activity"/>
    <property type="evidence" value="ECO:0007669"/>
    <property type="project" value="InterPro"/>
</dbReference>
<name>A0A3S3S773_METS7</name>
<dbReference type="Gene3D" id="3.20.20.70">
    <property type="entry name" value="Aldolase class I"/>
    <property type="match status" value="1"/>
</dbReference>
<dbReference type="Pfam" id="PF04055">
    <property type="entry name" value="Radical_SAM"/>
    <property type="match status" value="1"/>
</dbReference>
<proteinExistence type="predicted"/>
<keyword evidence="3" id="KW-0408">Iron</keyword>
<dbReference type="InterPro" id="IPR013785">
    <property type="entry name" value="Aldolase_TIM"/>
</dbReference>
<dbReference type="SUPFAM" id="SSF102114">
    <property type="entry name" value="Radical SAM enzymes"/>
    <property type="match status" value="1"/>
</dbReference>
<organism evidence="6 7">
    <name type="scientific">Methanosuratincola subterraneus</name>
    <dbReference type="NCBI Taxonomy" id="2593994"/>
    <lineage>
        <taxon>Archaea</taxon>
        <taxon>Thermoproteota</taxon>
        <taxon>Methanosuratincolia</taxon>
        <taxon>Candidatus Methanomethylicales</taxon>
        <taxon>Candidatus Methanomethylicaceae</taxon>
        <taxon>Candidatus Methanosuratincola (ex Vanwonterghem et al. 2016)</taxon>
    </lineage>
</organism>
<dbReference type="Proteomes" id="UP000288215">
    <property type="component" value="Unassembled WGS sequence"/>
</dbReference>
<evidence type="ECO:0000259" key="5">
    <source>
        <dbReference type="PROSITE" id="PS51918"/>
    </source>
</evidence>
<dbReference type="InterPro" id="IPR058240">
    <property type="entry name" value="rSAM_sf"/>
</dbReference>
<reference evidence="6 7" key="1">
    <citation type="submission" date="2018-12" db="EMBL/GenBank/DDBJ databases">
        <title>The complete genome of the methanogenic archaea of the candidate phylum Verstraetearchaeota, obtained from the metagenome of underground thermal water.</title>
        <authorList>
            <person name="Kadnikov V.V."/>
            <person name="Mardanov A.V."/>
            <person name="Beletsky A.V."/>
            <person name="Karnachuk O.V."/>
            <person name="Ravin N.V."/>
        </authorList>
    </citation>
    <scope>NUCLEOTIDE SEQUENCE [LARGE SCALE GENOMIC DNA]</scope>
    <source>
        <strain evidence="6">Ch88</strain>
    </source>
</reference>
<protein>
    <recommendedName>
        <fullName evidence="5">Radical SAM core domain-containing protein</fullName>
    </recommendedName>
</protein>
<feature type="domain" description="Radical SAM core" evidence="5">
    <location>
        <begin position="23"/>
        <end position="247"/>
    </location>
</feature>
<evidence type="ECO:0000256" key="4">
    <source>
        <dbReference type="ARBA" id="ARBA00023014"/>
    </source>
</evidence>
<dbReference type="SFLD" id="SFLDG01098">
    <property type="entry name" value="Uncharacterised_Radical_SAM_Su"/>
    <property type="match status" value="1"/>
</dbReference>
<dbReference type="SFLD" id="SFLDS00029">
    <property type="entry name" value="Radical_SAM"/>
    <property type="match status" value="1"/>
</dbReference>
<evidence type="ECO:0000256" key="2">
    <source>
        <dbReference type="ARBA" id="ARBA00022723"/>
    </source>
</evidence>
<evidence type="ECO:0000313" key="7">
    <source>
        <dbReference type="Proteomes" id="UP000288215"/>
    </source>
</evidence>
<sequence length="314" mass="34342">MHTIEAVRVAYGSALELGLLRGRTDARATTLYLFVSKTGCRGSCAFCPQPYGGISKISRVEWPRFALEEVARALTQATGLERVCIQCSDEPGIASEAEVIVKRLAPAGLPFSVSAPPITVEEMERLRDAGVEILTVPVDCADKKRFRSVKGRDLEGIMGSLRAALRVFGRGKVGTHLIVGLGESEREAVEMIDAVSRMGVTPSLFAFTPIRGTRMENAASPPIGSYRRVQIARHLIVNAGLKASDFKFGPDGRITGFGCSEEVLERTFDLGHPFMVCGCPGCNRPYFNERASGPFYNYPFKPDPKRVAEETWSY</sequence>
<dbReference type="GO" id="GO:0051536">
    <property type="term" value="F:iron-sulfur cluster binding"/>
    <property type="evidence" value="ECO:0007669"/>
    <property type="project" value="UniProtKB-KW"/>
</dbReference>
<evidence type="ECO:0000256" key="1">
    <source>
        <dbReference type="ARBA" id="ARBA00022691"/>
    </source>
</evidence>
<comment type="caution">
    <text evidence="6">The sequence shown here is derived from an EMBL/GenBank/DDBJ whole genome shotgun (WGS) entry which is preliminary data.</text>
</comment>
<evidence type="ECO:0000256" key="3">
    <source>
        <dbReference type="ARBA" id="ARBA00023004"/>
    </source>
</evidence>